<name>A0ACC2HU09_9PLEO</name>
<gene>
    <name evidence="1" type="ORF">OPT61_g9456</name>
</gene>
<evidence type="ECO:0000313" key="1">
    <source>
        <dbReference type="EMBL" id="KAJ8106552.1"/>
    </source>
</evidence>
<keyword evidence="2" id="KW-1185">Reference proteome</keyword>
<dbReference type="EMBL" id="JAPHNI010001136">
    <property type="protein sequence ID" value="KAJ8106552.1"/>
    <property type="molecule type" value="Genomic_DNA"/>
</dbReference>
<evidence type="ECO:0000313" key="2">
    <source>
        <dbReference type="Proteomes" id="UP001153331"/>
    </source>
</evidence>
<proteinExistence type="predicted"/>
<reference evidence="1" key="1">
    <citation type="submission" date="2022-11" db="EMBL/GenBank/DDBJ databases">
        <title>Genome Sequence of Boeremia exigua.</title>
        <authorList>
            <person name="Buettner E."/>
        </authorList>
    </citation>
    <scope>NUCLEOTIDE SEQUENCE</scope>
    <source>
        <strain evidence="1">CU02</strain>
    </source>
</reference>
<protein>
    <submittedName>
        <fullName evidence="1">Uncharacterized protein</fullName>
    </submittedName>
</protein>
<sequence length="126" mass="14170">METLSSRVKRKANSRRNFSQVITRAVAEKILHIGCFRLSLQGERTGARDSLKLRSQVFSSRRYASAFTTASPTTVYFKSFGSITLASNGPYAIHHGSTERSIVYDPPGYLPWLLFEFGSIVDNYNI</sequence>
<dbReference type="Proteomes" id="UP001153331">
    <property type="component" value="Unassembled WGS sequence"/>
</dbReference>
<organism evidence="1 2">
    <name type="scientific">Boeremia exigua</name>
    <dbReference type="NCBI Taxonomy" id="749465"/>
    <lineage>
        <taxon>Eukaryota</taxon>
        <taxon>Fungi</taxon>
        <taxon>Dikarya</taxon>
        <taxon>Ascomycota</taxon>
        <taxon>Pezizomycotina</taxon>
        <taxon>Dothideomycetes</taxon>
        <taxon>Pleosporomycetidae</taxon>
        <taxon>Pleosporales</taxon>
        <taxon>Pleosporineae</taxon>
        <taxon>Didymellaceae</taxon>
        <taxon>Boeremia</taxon>
    </lineage>
</organism>
<accession>A0ACC2HU09</accession>
<comment type="caution">
    <text evidence="1">The sequence shown here is derived from an EMBL/GenBank/DDBJ whole genome shotgun (WGS) entry which is preliminary data.</text>
</comment>